<dbReference type="AlphaFoldDB" id="A0A380TH81"/>
<name>A0A380TH81_9ZZZZ</name>
<sequence length="59" mass="6235">MSWVRIPLPPPARPALNFSLSIGAPEKRVVSKGLSDGPEDRDPRVAADFALSAADFSAS</sequence>
<gene>
    <name evidence="1" type="ORF">DF3PB_5090001</name>
</gene>
<accession>A0A380TH81</accession>
<reference evidence="1" key="1">
    <citation type="submission" date="2018-07" db="EMBL/GenBank/DDBJ databases">
        <authorList>
            <person name="Quirk P.G."/>
            <person name="Krulwich T.A."/>
        </authorList>
    </citation>
    <scope>NUCLEOTIDE SEQUENCE</scope>
</reference>
<organism evidence="1">
    <name type="scientific">metagenome</name>
    <dbReference type="NCBI Taxonomy" id="256318"/>
    <lineage>
        <taxon>unclassified sequences</taxon>
        <taxon>metagenomes</taxon>
    </lineage>
</organism>
<proteinExistence type="predicted"/>
<dbReference type="EMBL" id="UIDG01000456">
    <property type="protein sequence ID" value="SUS07832.1"/>
    <property type="molecule type" value="Genomic_DNA"/>
</dbReference>
<protein>
    <submittedName>
        <fullName evidence="1">Uncharacterized protein</fullName>
    </submittedName>
</protein>
<evidence type="ECO:0000313" key="1">
    <source>
        <dbReference type="EMBL" id="SUS07832.1"/>
    </source>
</evidence>